<dbReference type="Proteomes" id="UP000237000">
    <property type="component" value="Unassembled WGS sequence"/>
</dbReference>
<keyword evidence="2" id="KW-1185">Reference proteome</keyword>
<evidence type="ECO:0000313" key="2">
    <source>
        <dbReference type="Proteomes" id="UP000237000"/>
    </source>
</evidence>
<comment type="caution">
    <text evidence="1">The sequence shown here is derived from an EMBL/GenBank/DDBJ whole genome shotgun (WGS) entry which is preliminary data.</text>
</comment>
<gene>
    <name evidence="1" type="ORF">TorRG33x02_254240</name>
</gene>
<dbReference type="AlphaFoldDB" id="A0A2P5DEC0"/>
<proteinExistence type="predicted"/>
<accession>A0A2P5DEC0</accession>
<sequence length="71" mass="8690">MPNKIPRKPKDLQHLFLNTILEYLDLHHHLLKSLNEHLHLDLHHHLLDTLSENLHQHLHPHHHMRERITEL</sequence>
<dbReference type="EMBL" id="JXTC01000276">
    <property type="protein sequence ID" value="PON71628.1"/>
    <property type="molecule type" value="Genomic_DNA"/>
</dbReference>
<name>A0A2P5DEC0_TREOI</name>
<organism evidence="1 2">
    <name type="scientific">Trema orientale</name>
    <name type="common">Charcoal tree</name>
    <name type="synonym">Celtis orientalis</name>
    <dbReference type="NCBI Taxonomy" id="63057"/>
    <lineage>
        <taxon>Eukaryota</taxon>
        <taxon>Viridiplantae</taxon>
        <taxon>Streptophyta</taxon>
        <taxon>Embryophyta</taxon>
        <taxon>Tracheophyta</taxon>
        <taxon>Spermatophyta</taxon>
        <taxon>Magnoliopsida</taxon>
        <taxon>eudicotyledons</taxon>
        <taxon>Gunneridae</taxon>
        <taxon>Pentapetalae</taxon>
        <taxon>rosids</taxon>
        <taxon>fabids</taxon>
        <taxon>Rosales</taxon>
        <taxon>Cannabaceae</taxon>
        <taxon>Trema</taxon>
    </lineage>
</organism>
<reference evidence="2" key="1">
    <citation type="submission" date="2016-06" db="EMBL/GenBank/DDBJ databases">
        <title>Parallel loss of symbiosis genes in relatives of nitrogen-fixing non-legume Parasponia.</title>
        <authorList>
            <person name="Van Velzen R."/>
            <person name="Holmer R."/>
            <person name="Bu F."/>
            <person name="Rutten L."/>
            <person name="Van Zeijl A."/>
            <person name="Liu W."/>
            <person name="Santuari L."/>
            <person name="Cao Q."/>
            <person name="Sharma T."/>
            <person name="Shen D."/>
            <person name="Roswanjaya Y."/>
            <person name="Wardhani T."/>
            <person name="Kalhor M.S."/>
            <person name="Jansen J."/>
            <person name="Van den Hoogen J."/>
            <person name="Gungor B."/>
            <person name="Hartog M."/>
            <person name="Hontelez J."/>
            <person name="Verver J."/>
            <person name="Yang W.-C."/>
            <person name="Schijlen E."/>
            <person name="Repin R."/>
            <person name="Schilthuizen M."/>
            <person name="Schranz E."/>
            <person name="Heidstra R."/>
            <person name="Miyata K."/>
            <person name="Fedorova E."/>
            <person name="Kohlen W."/>
            <person name="Bisseling T."/>
            <person name="Smit S."/>
            <person name="Geurts R."/>
        </authorList>
    </citation>
    <scope>NUCLEOTIDE SEQUENCE [LARGE SCALE GENOMIC DNA]</scope>
    <source>
        <strain evidence="2">cv. RG33-2</strain>
    </source>
</reference>
<dbReference type="InParanoid" id="A0A2P5DEC0"/>
<protein>
    <submittedName>
        <fullName evidence="1">Uncharacterized protein</fullName>
    </submittedName>
</protein>
<evidence type="ECO:0000313" key="1">
    <source>
        <dbReference type="EMBL" id="PON71628.1"/>
    </source>
</evidence>